<dbReference type="Proteomes" id="UP000238348">
    <property type="component" value="Chromosome"/>
</dbReference>
<dbReference type="Gene3D" id="1.10.3450.10">
    <property type="entry name" value="TTHA0068-like"/>
    <property type="match status" value="1"/>
</dbReference>
<name>A0A2L0ESG5_SORCE</name>
<sequence length="195" mass="20504">MEPDDHANEDPPLHAPSLPPWQQTAGRLPEPADGGARTGVLSSASPLVSFHAMTSRDAELHVIVQRGIEAYHAGLFFEAHELWEVGWRDEQDPVRKTFLQGLILVAAALHKLTKMQSPSGAVRLLNKAHARLAGVPEGTGGVAIGILRGDIERAASAIAQRASEGDTALDAALLPRMDAAGAIASSSPAAARPRA</sequence>
<evidence type="ECO:0008006" key="4">
    <source>
        <dbReference type="Google" id="ProtNLM"/>
    </source>
</evidence>
<evidence type="ECO:0000256" key="1">
    <source>
        <dbReference type="SAM" id="MobiDB-lite"/>
    </source>
</evidence>
<evidence type="ECO:0000313" key="3">
    <source>
        <dbReference type="Proteomes" id="UP000238348"/>
    </source>
</evidence>
<dbReference type="InterPro" id="IPR023203">
    <property type="entry name" value="TTHA0068_sf"/>
</dbReference>
<accession>A0A2L0ESG5</accession>
<organism evidence="2 3">
    <name type="scientific">Sorangium cellulosum</name>
    <name type="common">Polyangium cellulosum</name>
    <dbReference type="NCBI Taxonomy" id="56"/>
    <lineage>
        <taxon>Bacteria</taxon>
        <taxon>Pseudomonadati</taxon>
        <taxon>Myxococcota</taxon>
        <taxon>Polyangia</taxon>
        <taxon>Polyangiales</taxon>
        <taxon>Polyangiaceae</taxon>
        <taxon>Sorangium</taxon>
    </lineage>
</organism>
<dbReference type="InterPro" id="IPR005500">
    <property type="entry name" value="DUF309"/>
</dbReference>
<dbReference type="EMBL" id="CP012673">
    <property type="protein sequence ID" value="AUX42224.1"/>
    <property type="molecule type" value="Genomic_DNA"/>
</dbReference>
<dbReference type="AlphaFoldDB" id="A0A2L0ESG5"/>
<evidence type="ECO:0000313" key="2">
    <source>
        <dbReference type="EMBL" id="AUX42224.1"/>
    </source>
</evidence>
<dbReference type="SUPFAM" id="SSF140663">
    <property type="entry name" value="TTHA0068-like"/>
    <property type="match status" value="1"/>
</dbReference>
<reference evidence="2 3" key="1">
    <citation type="submission" date="2015-09" db="EMBL/GenBank/DDBJ databases">
        <title>Sorangium comparison.</title>
        <authorList>
            <person name="Zaburannyi N."/>
            <person name="Bunk B."/>
            <person name="Overmann J."/>
            <person name="Mueller R."/>
        </authorList>
    </citation>
    <scope>NUCLEOTIDE SEQUENCE [LARGE SCALE GENOMIC DNA]</scope>
    <source>
        <strain evidence="2 3">So ce26</strain>
    </source>
</reference>
<proteinExistence type="predicted"/>
<feature type="compositionally biased region" description="Basic and acidic residues" evidence="1">
    <location>
        <begin position="1"/>
        <end position="12"/>
    </location>
</feature>
<feature type="region of interest" description="Disordered" evidence="1">
    <location>
        <begin position="1"/>
        <end position="39"/>
    </location>
</feature>
<dbReference type="Pfam" id="PF03745">
    <property type="entry name" value="DUF309"/>
    <property type="match status" value="1"/>
</dbReference>
<protein>
    <recommendedName>
        <fullName evidence="4">DUF309 domain-containing protein</fullName>
    </recommendedName>
</protein>
<gene>
    <name evidence="2" type="ORF">SOCE26_036510</name>
</gene>